<keyword evidence="9 14" id="KW-0256">Endoplasmic reticulum</keyword>
<reference evidence="15" key="1">
    <citation type="submission" date="2020-04" db="EMBL/GenBank/DDBJ databases">
        <authorList>
            <person name="Alioto T."/>
            <person name="Alioto T."/>
            <person name="Gomez Garrido J."/>
        </authorList>
    </citation>
    <scope>NUCLEOTIDE SEQUENCE</scope>
    <source>
        <strain evidence="15">A484AB</strain>
    </source>
</reference>
<keyword evidence="8" id="KW-0319">Glycerol metabolism</keyword>
<evidence type="ECO:0000313" key="15">
    <source>
        <dbReference type="EMBL" id="CAB4019096.1"/>
    </source>
</evidence>
<dbReference type="PANTHER" id="PTHR12317:SF0">
    <property type="entry name" value="ACYLTRANSFERASE"/>
    <property type="match status" value="1"/>
</dbReference>
<proteinExistence type="inferred from homology"/>
<comment type="similarity">
    <text evidence="4 14">Belongs to the diacylglycerol acyltransferase family.</text>
</comment>
<comment type="caution">
    <text evidence="15">The sequence shown here is derived from an EMBL/GenBank/DDBJ whole genome shotgun (WGS) entry which is preliminary data.</text>
</comment>
<keyword evidence="7 14" id="KW-0812">Transmembrane</keyword>
<dbReference type="PANTHER" id="PTHR12317">
    <property type="entry name" value="DIACYLGLYCEROL O-ACYLTRANSFERASE"/>
    <property type="match status" value="1"/>
</dbReference>
<accession>A0A7D9IX84</accession>
<dbReference type="GO" id="GO:0005789">
    <property type="term" value="C:endoplasmic reticulum membrane"/>
    <property type="evidence" value="ECO:0007669"/>
    <property type="project" value="UniProtKB-SubCell"/>
</dbReference>
<keyword evidence="5" id="KW-0444">Lipid biosynthesis</keyword>
<evidence type="ECO:0000256" key="9">
    <source>
        <dbReference type="ARBA" id="ARBA00022824"/>
    </source>
</evidence>
<dbReference type="EMBL" id="CACRXK020010297">
    <property type="protein sequence ID" value="CAB4019096.1"/>
    <property type="molecule type" value="Genomic_DNA"/>
</dbReference>
<dbReference type="AlphaFoldDB" id="A0A7D9IX84"/>
<name>A0A7D9IX84_PARCT</name>
<sequence>MLKVGNSNIKGGNNSLLSRVFQVIVVTAVCGSFTCGHVVSLIVMLCNMTNVVLLPAILAYLFWFLAYDFRRSSKGGRRWNALRNLSSWNYYRDYFPVRLIKTTELSPEKNYIFGYHPHGVMCAGAWCNFATEATGFSKLFPGLTPHLLTLKLLYWFPLFRDLLMALGLCDVSRESFEQILCKQGRGNIAIVVVGGAAESLDAHPGFYKLTLKNRKGFVKMAIRTGASLVPVISFGENDLFTQPRNPPESRLRRYQNAIQKIISFAPVPFFGRLFVLPHQKPINTIVGSPIHVKKRTNPSRRHVNKVHNQYVASLNELFQQNKAKYGIKETTPLIIV</sequence>
<gene>
    <name evidence="15" type="ORF">PACLA_8A056480</name>
</gene>
<feature type="transmembrane region" description="Helical" evidence="14">
    <location>
        <begin position="51"/>
        <end position="69"/>
    </location>
</feature>
<keyword evidence="16" id="KW-1185">Reference proteome</keyword>
<keyword evidence="10 14" id="KW-1133">Transmembrane helix</keyword>
<evidence type="ECO:0000256" key="11">
    <source>
        <dbReference type="ARBA" id="ARBA00023098"/>
    </source>
</evidence>
<evidence type="ECO:0000256" key="3">
    <source>
        <dbReference type="ARBA" id="ARBA00005189"/>
    </source>
</evidence>
<evidence type="ECO:0000313" key="16">
    <source>
        <dbReference type="Proteomes" id="UP001152795"/>
    </source>
</evidence>
<evidence type="ECO:0000256" key="5">
    <source>
        <dbReference type="ARBA" id="ARBA00022516"/>
    </source>
</evidence>
<feature type="transmembrane region" description="Helical" evidence="14">
    <location>
        <begin position="20"/>
        <end position="45"/>
    </location>
</feature>
<keyword evidence="13" id="KW-0012">Acyltransferase</keyword>
<protein>
    <recommendedName>
        <fullName evidence="14">Acyltransferase</fullName>
        <ecNumber evidence="14">2.3.1.-</ecNumber>
    </recommendedName>
</protein>
<keyword evidence="12 14" id="KW-0472">Membrane</keyword>
<dbReference type="Pfam" id="PF03982">
    <property type="entry name" value="DAGAT"/>
    <property type="match status" value="1"/>
</dbReference>
<dbReference type="GO" id="GO:0006071">
    <property type="term" value="P:glycerol metabolic process"/>
    <property type="evidence" value="ECO:0007669"/>
    <property type="project" value="UniProtKB-KW"/>
</dbReference>
<dbReference type="GO" id="GO:0004144">
    <property type="term" value="F:diacylglycerol O-acyltransferase activity"/>
    <property type="evidence" value="ECO:0007669"/>
    <property type="project" value="TreeGrafter"/>
</dbReference>
<organism evidence="15 16">
    <name type="scientific">Paramuricea clavata</name>
    <name type="common">Red gorgonian</name>
    <name type="synonym">Violescent sea-whip</name>
    <dbReference type="NCBI Taxonomy" id="317549"/>
    <lineage>
        <taxon>Eukaryota</taxon>
        <taxon>Metazoa</taxon>
        <taxon>Cnidaria</taxon>
        <taxon>Anthozoa</taxon>
        <taxon>Octocorallia</taxon>
        <taxon>Malacalcyonacea</taxon>
        <taxon>Plexauridae</taxon>
        <taxon>Paramuricea</taxon>
    </lineage>
</organism>
<dbReference type="CDD" id="cd07987">
    <property type="entry name" value="LPLAT_MGAT-like"/>
    <property type="match status" value="1"/>
</dbReference>
<comment type="pathway">
    <text evidence="2">Glycerolipid metabolism; triacylglycerol biosynthesis.</text>
</comment>
<dbReference type="EC" id="2.3.1.-" evidence="14"/>
<evidence type="ECO:0000256" key="4">
    <source>
        <dbReference type="ARBA" id="ARBA00005420"/>
    </source>
</evidence>
<evidence type="ECO:0000256" key="12">
    <source>
        <dbReference type="ARBA" id="ARBA00023136"/>
    </source>
</evidence>
<evidence type="ECO:0000256" key="6">
    <source>
        <dbReference type="ARBA" id="ARBA00022679"/>
    </source>
</evidence>
<evidence type="ECO:0000256" key="2">
    <source>
        <dbReference type="ARBA" id="ARBA00004771"/>
    </source>
</evidence>
<evidence type="ECO:0000256" key="13">
    <source>
        <dbReference type="ARBA" id="ARBA00023315"/>
    </source>
</evidence>
<dbReference type="Proteomes" id="UP001152795">
    <property type="component" value="Unassembled WGS sequence"/>
</dbReference>
<keyword evidence="11" id="KW-0443">Lipid metabolism</keyword>
<evidence type="ECO:0000256" key="10">
    <source>
        <dbReference type="ARBA" id="ARBA00022989"/>
    </source>
</evidence>
<comment type="pathway">
    <text evidence="3">Lipid metabolism.</text>
</comment>
<evidence type="ECO:0000256" key="14">
    <source>
        <dbReference type="RuleBase" id="RU367023"/>
    </source>
</evidence>
<keyword evidence="6 14" id="KW-0808">Transferase</keyword>
<dbReference type="OrthoDB" id="264532at2759"/>
<dbReference type="GO" id="GO:0019432">
    <property type="term" value="P:triglyceride biosynthetic process"/>
    <property type="evidence" value="ECO:0007669"/>
    <property type="project" value="TreeGrafter"/>
</dbReference>
<evidence type="ECO:0000256" key="8">
    <source>
        <dbReference type="ARBA" id="ARBA00022798"/>
    </source>
</evidence>
<dbReference type="InterPro" id="IPR007130">
    <property type="entry name" value="DAGAT"/>
</dbReference>
<comment type="subcellular location">
    <subcellularLocation>
        <location evidence="1 14">Endoplasmic reticulum membrane</location>
        <topology evidence="1 14">Multi-pass membrane protein</topology>
    </subcellularLocation>
</comment>
<evidence type="ECO:0000256" key="7">
    <source>
        <dbReference type="ARBA" id="ARBA00022692"/>
    </source>
</evidence>
<evidence type="ECO:0000256" key="1">
    <source>
        <dbReference type="ARBA" id="ARBA00004477"/>
    </source>
</evidence>